<dbReference type="GO" id="GO:0008967">
    <property type="term" value="F:phosphoglycolate phosphatase activity"/>
    <property type="evidence" value="ECO:0007669"/>
    <property type="project" value="TreeGrafter"/>
</dbReference>
<dbReference type="Pfam" id="PF13419">
    <property type="entry name" value="HAD_2"/>
    <property type="match status" value="1"/>
</dbReference>
<dbReference type="STRING" id="1423812.FD20_GL002423"/>
<sequence length="212" mass="23745">MKNYIFDFDGTLANSGKTAILATQAAFKDFDLPLPAAADIEYYMGVPIEVSFKKMTDKEFTSAQFAELISLFRVHYKAFESENLVLFPEMEHVLEKMSVANKSMFVLSSKHSVALNRNLEQLNVLQHFQAVCGSDQVKKYKPAPDGILHILEANNLKKNETIMIGDAIYDLQMGRTAGVFTCGVTWGAHASSLLEKEKPDYLVDKVIDLLKI</sequence>
<keyword evidence="2" id="KW-1185">Reference proteome</keyword>
<dbReference type="GO" id="GO:0005829">
    <property type="term" value="C:cytosol"/>
    <property type="evidence" value="ECO:0007669"/>
    <property type="project" value="TreeGrafter"/>
</dbReference>
<dbReference type="InterPro" id="IPR050155">
    <property type="entry name" value="HAD-like_hydrolase_sf"/>
</dbReference>
<dbReference type="Gene3D" id="3.40.50.1000">
    <property type="entry name" value="HAD superfamily/HAD-like"/>
    <property type="match status" value="1"/>
</dbReference>
<dbReference type="GO" id="GO:0006281">
    <property type="term" value="P:DNA repair"/>
    <property type="evidence" value="ECO:0007669"/>
    <property type="project" value="TreeGrafter"/>
</dbReference>
<dbReference type="InterPro" id="IPR023198">
    <property type="entry name" value="PGP-like_dom2"/>
</dbReference>
<accession>A0A0R1PZF6</accession>
<dbReference type="SUPFAM" id="SSF56784">
    <property type="entry name" value="HAD-like"/>
    <property type="match status" value="1"/>
</dbReference>
<proteinExistence type="predicted"/>
<dbReference type="InterPro" id="IPR023214">
    <property type="entry name" value="HAD_sf"/>
</dbReference>
<dbReference type="SFLD" id="SFLDG01129">
    <property type="entry name" value="C1.5:_HAD__Beta-PGM__Phosphata"/>
    <property type="match status" value="1"/>
</dbReference>
<dbReference type="PANTHER" id="PTHR43434">
    <property type="entry name" value="PHOSPHOGLYCOLATE PHOSPHATASE"/>
    <property type="match status" value="1"/>
</dbReference>
<dbReference type="Gene3D" id="1.10.150.240">
    <property type="entry name" value="Putative phosphatase, domain 2"/>
    <property type="match status" value="1"/>
</dbReference>
<name>A0A0R1PZF6_9LACO</name>
<evidence type="ECO:0000313" key="1">
    <source>
        <dbReference type="EMBL" id="KRL37885.1"/>
    </source>
</evidence>
<dbReference type="SFLD" id="SFLDS00003">
    <property type="entry name" value="Haloacid_Dehalogenase"/>
    <property type="match status" value="1"/>
</dbReference>
<dbReference type="PANTHER" id="PTHR43434:SF26">
    <property type="entry name" value="PYROPHOSPHATASE PPAX"/>
    <property type="match status" value="1"/>
</dbReference>
<dbReference type="EMBL" id="AZEG01000008">
    <property type="protein sequence ID" value="KRL37885.1"/>
    <property type="molecule type" value="Genomic_DNA"/>
</dbReference>
<dbReference type="AlphaFoldDB" id="A0A0R1PZF6"/>
<evidence type="ECO:0008006" key="3">
    <source>
        <dbReference type="Google" id="ProtNLM"/>
    </source>
</evidence>
<dbReference type="SFLD" id="SFLDG01135">
    <property type="entry name" value="C1.5.6:_HAD__Beta-PGM__Phospha"/>
    <property type="match status" value="1"/>
</dbReference>
<dbReference type="InterPro" id="IPR006439">
    <property type="entry name" value="HAD-SF_hydro_IA"/>
</dbReference>
<gene>
    <name evidence="1" type="ORF">FD20_GL002423</name>
</gene>
<dbReference type="InterPro" id="IPR041492">
    <property type="entry name" value="HAD_2"/>
</dbReference>
<dbReference type="InterPro" id="IPR036412">
    <property type="entry name" value="HAD-like_sf"/>
</dbReference>
<reference evidence="1 2" key="1">
    <citation type="journal article" date="2015" name="Genome Announc.">
        <title>Expanding the biotechnology potential of lactobacilli through comparative genomics of 213 strains and associated genera.</title>
        <authorList>
            <person name="Sun Z."/>
            <person name="Harris H.M."/>
            <person name="McCann A."/>
            <person name="Guo C."/>
            <person name="Argimon S."/>
            <person name="Zhang W."/>
            <person name="Yang X."/>
            <person name="Jeffery I.B."/>
            <person name="Cooney J.C."/>
            <person name="Kagawa T.F."/>
            <person name="Liu W."/>
            <person name="Song Y."/>
            <person name="Salvetti E."/>
            <person name="Wrobel A."/>
            <person name="Rasinkangas P."/>
            <person name="Parkhill J."/>
            <person name="Rea M.C."/>
            <person name="O'Sullivan O."/>
            <person name="Ritari J."/>
            <person name="Douillard F.P."/>
            <person name="Paul Ross R."/>
            <person name="Yang R."/>
            <person name="Briner A.E."/>
            <person name="Felis G.E."/>
            <person name="de Vos W.M."/>
            <person name="Barrangou R."/>
            <person name="Klaenhammer T.R."/>
            <person name="Caufield P.W."/>
            <person name="Cui Y."/>
            <person name="Zhang H."/>
            <person name="O'Toole P.W."/>
        </authorList>
    </citation>
    <scope>NUCLEOTIDE SEQUENCE [LARGE SCALE GENOMIC DNA]</scope>
    <source>
        <strain evidence="1 2">DSM 19971</strain>
    </source>
</reference>
<protein>
    <recommendedName>
        <fullName evidence="3">Phosphatase</fullName>
    </recommendedName>
</protein>
<dbReference type="OrthoDB" id="9792518at2"/>
<dbReference type="NCBIfam" id="TIGR01549">
    <property type="entry name" value="HAD-SF-IA-v1"/>
    <property type="match status" value="1"/>
</dbReference>
<evidence type="ECO:0000313" key="2">
    <source>
        <dbReference type="Proteomes" id="UP000051155"/>
    </source>
</evidence>
<dbReference type="Proteomes" id="UP000051155">
    <property type="component" value="Unassembled WGS sequence"/>
</dbReference>
<dbReference type="RefSeq" id="WP_057736557.1">
    <property type="nucleotide sequence ID" value="NZ_AZEG01000008.1"/>
</dbReference>
<dbReference type="PATRIC" id="fig|1423812.3.peg.2576"/>
<organism evidence="1 2">
    <name type="scientific">Liquorilactobacillus uvarum DSM 19971</name>
    <dbReference type="NCBI Taxonomy" id="1423812"/>
    <lineage>
        <taxon>Bacteria</taxon>
        <taxon>Bacillati</taxon>
        <taxon>Bacillota</taxon>
        <taxon>Bacilli</taxon>
        <taxon>Lactobacillales</taxon>
        <taxon>Lactobacillaceae</taxon>
        <taxon>Liquorilactobacillus</taxon>
    </lineage>
</organism>
<comment type="caution">
    <text evidence="1">The sequence shown here is derived from an EMBL/GenBank/DDBJ whole genome shotgun (WGS) entry which is preliminary data.</text>
</comment>